<reference evidence="1" key="2">
    <citation type="submission" date="2023-06" db="EMBL/GenBank/DDBJ databases">
        <authorList>
            <person name="Ma L."/>
            <person name="Liu K.-W."/>
            <person name="Li Z."/>
            <person name="Hsiao Y.-Y."/>
            <person name="Qi Y."/>
            <person name="Fu T."/>
            <person name="Tang G."/>
            <person name="Zhang D."/>
            <person name="Sun W.-H."/>
            <person name="Liu D.-K."/>
            <person name="Li Y."/>
            <person name="Chen G.-Z."/>
            <person name="Liu X.-D."/>
            <person name="Liao X.-Y."/>
            <person name="Jiang Y.-T."/>
            <person name="Yu X."/>
            <person name="Hao Y."/>
            <person name="Huang J."/>
            <person name="Zhao X.-W."/>
            <person name="Ke S."/>
            <person name="Chen Y.-Y."/>
            <person name="Wu W.-L."/>
            <person name="Hsu J.-L."/>
            <person name="Lin Y.-F."/>
            <person name="Huang M.-D."/>
            <person name="Li C.-Y."/>
            <person name="Huang L."/>
            <person name="Wang Z.-W."/>
            <person name="Zhao X."/>
            <person name="Zhong W.-Y."/>
            <person name="Peng D.-H."/>
            <person name="Ahmad S."/>
            <person name="Lan S."/>
            <person name="Zhang J.-S."/>
            <person name="Tsai W.-C."/>
            <person name="Van De Peer Y."/>
            <person name="Liu Z.-J."/>
        </authorList>
    </citation>
    <scope>NUCLEOTIDE SEQUENCE</scope>
    <source>
        <strain evidence="1">CP</strain>
        <tissue evidence="1">Leaves</tissue>
    </source>
</reference>
<reference evidence="1" key="1">
    <citation type="journal article" date="2023" name="Nat. Commun.">
        <title>Diploid and tetraploid genomes of Acorus and the evolution of monocots.</title>
        <authorList>
            <person name="Ma L."/>
            <person name="Liu K.W."/>
            <person name="Li Z."/>
            <person name="Hsiao Y.Y."/>
            <person name="Qi Y."/>
            <person name="Fu T."/>
            <person name="Tang G.D."/>
            <person name="Zhang D."/>
            <person name="Sun W.H."/>
            <person name="Liu D.K."/>
            <person name="Li Y."/>
            <person name="Chen G.Z."/>
            <person name="Liu X.D."/>
            <person name="Liao X.Y."/>
            <person name="Jiang Y.T."/>
            <person name="Yu X."/>
            <person name="Hao Y."/>
            <person name="Huang J."/>
            <person name="Zhao X.W."/>
            <person name="Ke S."/>
            <person name="Chen Y.Y."/>
            <person name="Wu W.L."/>
            <person name="Hsu J.L."/>
            <person name="Lin Y.F."/>
            <person name="Huang M.D."/>
            <person name="Li C.Y."/>
            <person name="Huang L."/>
            <person name="Wang Z.W."/>
            <person name="Zhao X."/>
            <person name="Zhong W.Y."/>
            <person name="Peng D.H."/>
            <person name="Ahmad S."/>
            <person name="Lan S."/>
            <person name="Zhang J.S."/>
            <person name="Tsai W.C."/>
            <person name="Van de Peer Y."/>
            <person name="Liu Z.J."/>
        </authorList>
    </citation>
    <scope>NUCLEOTIDE SEQUENCE</scope>
    <source>
        <strain evidence="1">CP</strain>
    </source>
</reference>
<dbReference type="EMBL" id="JAUJYO010000003">
    <property type="protein sequence ID" value="KAK1320103.1"/>
    <property type="molecule type" value="Genomic_DNA"/>
</dbReference>
<comment type="caution">
    <text evidence="1">The sequence shown here is derived from an EMBL/GenBank/DDBJ whole genome shotgun (WGS) entry which is preliminary data.</text>
</comment>
<sequence>MKIGLWTAENGPSPEVDQWISHHVHQQSLQQFFSDELQVEGNSCSFSSDLLPSLGATINQSARLRRFIVSPYDHRYR</sequence>
<evidence type="ECO:0000313" key="2">
    <source>
        <dbReference type="Proteomes" id="UP001180020"/>
    </source>
</evidence>
<gene>
    <name evidence="1" type="ORF">QJS10_CPA03g00620</name>
</gene>
<keyword evidence="1" id="KW-0813">Transport</keyword>
<keyword evidence="1" id="KW-0406">Ion transport</keyword>
<evidence type="ECO:0000313" key="1">
    <source>
        <dbReference type="EMBL" id="KAK1320103.1"/>
    </source>
</evidence>
<proteinExistence type="predicted"/>
<name>A0AAV9F529_ACOCL</name>
<keyword evidence="1" id="KW-0407">Ion channel</keyword>
<organism evidence="1 2">
    <name type="scientific">Acorus calamus</name>
    <name type="common">Sweet flag</name>
    <dbReference type="NCBI Taxonomy" id="4465"/>
    <lineage>
        <taxon>Eukaryota</taxon>
        <taxon>Viridiplantae</taxon>
        <taxon>Streptophyta</taxon>
        <taxon>Embryophyta</taxon>
        <taxon>Tracheophyta</taxon>
        <taxon>Spermatophyta</taxon>
        <taxon>Magnoliopsida</taxon>
        <taxon>Liliopsida</taxon>
        <taxon>Acoraceae</taxon>
        <taxon>Acorus</taxon>
    </lineage>
</organism>
<dbReference type="GO" id="GO:0034220">
    <property type="term" value="P:monoatomic ion transmembrane transport"/>
    <property type="evidence" value="ECO:0007669"/>
    <property type="project" value="UniProtKB-KW"/>
</dbReference>
<dbReference type="AlphaFoldDB" id="A0AAV9F529"/>
<keyword evidence="2" id="KW-1185">Reference proteome</keyword>
<accession>A0AAV9F529</accession>
<dbReference type="Proteomes" id="UP001180020">
    <property type="component" value="Unassembled WGS sequence"/>
</dbReference>
<protein>
    <submittedName>
        <fullName evidence="1">Potassium channel KAT1</fullName>
    </submittedName>
</protein>